<evidence type="ECO:0000313" key="4">
    <source>
        <dbReference type="Proteomes" id="UP000036403"/>
    </source>
</evidence>
<evidence type="ECO:0000256" key="1">
    <source>
        <dbReference type="SAM" id="MobiDB-lite"/>
    </source>
</evidence>
<feature type="region of interest" description="Disordered" evidence="1">
    <location>
        <begin position="1"/>
        <end position="101"/>
    </location>
</feature>
<proteinExistence type="predicted"/>
<dbReference type="Proteomes" id="UP000036403">
    <property type="component" value="Unassembled WGS sequence"/>
</dbReference>
<name>A0A0J7KU13_LASNI</name>
<feature type="compositionally biased region" description="Polar residues" evidence="1">
    <location>
        <begin position="12"/>
        <end position="54"/>
    </location>
</feature>
<dbReference type="PaxDb" id="67767-A0A0J7KU13"/>
<dbReference type="AlphaFoldDB" id="A0A0J7KU13"/>
<comment type="caution">
    <text evidence="2">The sequence shown here is derived from an EMBL/GenBank/DDBJ whole genome shotgun (WGS) entry which is preliminary data.</text>
</comment>
<sequence length="101" mass="11034">MLPHNRVHRGTQVPSSTIAEQGTQSDLFNWKTPTRTSVTQTETAVADQRTQSDLSDWETPTGVAATQTEAPPPEPGIHRQAHHQPYVDAGVRRDTPGQNPG</sequence>
<evidence type="ECO:0000313" key="2">
    <source>
        <dbReference type="EMBL" id="KMQ93781.1"/>
    </source>
</evidence>
<dbReference type="EMBL" id="LBMM01003229">
    <property type="protein sequence ID" value="KMQ93783.1"/>
    <property type="molecule type" value="Genomic_DNA"/>
</dbReference>
<organism evidence="2 4">
    <name type="scientific">Lasius niger</name>
    <name type="common">Black garden ant</name>
    <dbReference type="NCBI Taxonomy" id="67767"/>
    <lineage>
        <taxon>Eukaryota</taxon>
        <taxon>Metazoa</taxon>
        <taxon>Ecdysozoa</taxon>
        <taxon>Arthropoda</taxon>
        <taxon>Hexapoda</taxon>
        <taxon>Insecta</taxon>
        <taxon>Pterygota</taxon>
        <taxon>Neoptera</taxon>
        <taxon>Endopterygota</taxon>
        <taxon>Hymenoptera</taxon>
        <taxon>Apocrita</taxon>
        <taxon>Aculeata</taxon>
        <taxon>Formicoidea</taxon>
        <taxon>Formicidae</taxon>
        <taxon>Formicinae</taxon>
        <taxon>Lasius</taxon>
        <taxon>Lasius</taxon>
    </lineage>
</organism>
<gene>
    <name evidence="2" type="ORF">RF55_6091</name>
    <name evidence="3" type="ORF">RF55_6093</name>
</gene>
<accession>A0A0J7KU13</accession>
<reference evidence="2 4" key="1">
    <citation type="submission" date="2015-04" db="EMBL/GenBank/DDBJ databases">
        <title>Lasius niger genome sequencing.</title>
        <authorList>
            <person name="Konorov E.A."/>
            <person name="Nikitin M.A."/>
            <person name="Kirill M.V."/>
            <person name="Chang P."/>
        </authorList>
    </citation>
    <scope>NUCLEOTIDE SEQUENCE [LARGE SCALE GENOMIC DNA]</scope>
    <source>
        <tissue evidence="2">Whole</tissue>
    </source>
</reference>
<evidence type="ECO:0000313" key="3">
    <source>
        <dbReference type="EMBL" id="KMQ93783.1"/>
    </source>
</evidence>
<protein>
    <submittedName>
        <fullName evidence="2">Uncharacterized protein</fullName>
    </submittedName>
</protein>
<dbReference type="EMBL" id="LBMM01003229">
    <property type="protein sequence ID" value="KMQ93781.1"/>
    <property type="molecule type" value="Genomic_DNA"/>
</dbReference>
<keyword evidence="4" id="KW-1185">Reference proteome</keyword>